<dbReference type="InterPro" id="IPR001841">
    <property type="entry name" value="Znf_RING"/>
</dbReference>
<dbReference type="EMBL" id="GHBP01000002">
    <property type="protein sequence ID" value="NDJ92080.1"/>
    <property type="molecule type" value="Transcribed_RNA"/>
</dbReference>
<dbReference type="AlphaFoldDB" id="A0A6B2FV51"/>
<keyword evidence="4" id="KW-0479">Metal-binding</keyword>
<dbReference type="Gene3D" id="3.30.40.10">
    <property type="entry name" value="Zinc/RING finger domain, C3HC4 (zinc finger)"/>
    <property type="match status" value="1"/>
</dbReference>
<dbReference type="Pfam" id="PF22191">
    <property type="entry name" value="IBR_1"/>
    <property type="match status" value="1"/>
</dbReference>
<dbReference type="SUPFAM" id="SSF57850">
    <property type="entry name" value="RING/U-box"/>
    <property type="match status" value="3"/>
</dbReference>
<sequence length="357" mass="41358">MFHFTEKNHQSNTNFKAKKNNGFLNNTRFGDFINRCKNVMNDTYPKNGVNIKNSELLKTLSNEEKIEKIIQLECPICLIQQNETIFYTMKQCKHSACINCLVNYLFNILLENAHKNFECPCCTETIHPEDILNIIKIIKKNKSEINLIEPHKIYLNDIDKLFKLYEDENLKATLNKIQGLVWCPGPDCKYAVICDIKSKCPEVECQSKKCGVKFCANCKTEWHKNMTCKKNMRTMRKMFDKINAKDLYEKIKNCPGCAAPVSRNNDGSCNHMKCIVCNTNFCWLCMKLANDFHFLTPSGCTYYSKRRWSSKTTLIVQCLIMLLTPFVLPIFGAMLFIIALLLFPHSSFLKVDINKIL</sequence>
<keyword evidence="10" id="KW-0812">Transmembrane</keyword>
<dbReference type="EC" id="2.3.2.31" evidence="2"/>
<evidence type="ECO:0000259" key="11">
    <source>
        <dbReference type="PROSITE" id="PS50089"/>
    </source>
</evidence>
<dbReference type="InterPro" id="IPR002867">
    <property type="entry name" value="IBR_dom"/>
</dbReference>
<evidence type="ECO:0000256" key="1">
    <source>
        <dbReference type="ARBA" id="ARBA00001798"/>
    </source>
</evidence>
<dbReference type="PROSITE" id="PS50089">
    <property type="entry name" value="ZF_RING_2"/>
    <property type="match status" value="1"/>
</dbReference>
<dbReference type="CDD" id="cd20338">
    <property type="entry name" value="BRcat_RBR_RNF19"/>
    <property type="match status" value="1"/>
</dbReference>
<organism evidence="13">
    <name type="scientific">Henneguya salminicola</name>
    <name type="common">Myxosporean</name>
    <dbReference type="NCBI Taxonomy" id="69463"/>
    <lineage>
        <taxon>Eukaryota</taxon>
        <taxon>Metazoa</taxon>
        <taxon>Cnidaria</taxon>
        <taxon>Myxozoa</taxon>
        <taxon>Myxosporea</taxon>
        <taxon>Bivalvulida</taxon>
        <taxon>Platysporina</taxon>
        <taxon>Myxobolidae</taxon>
        <taxon>Henneguya</taxon>
    </lineage>
</organism>
<dbReference type="InterPro" id="IPR044066">
    <property type="entry name" value="TRIAD_supradom"/>
</dbReference>
<comment type="catalytic activity">
    <reaction evidence="1">
        <text>[E2 ubiquitin-conjugating enzyme]-S-ubiquitinyl-L-cysteine + [acceptor protein]-L-lysine = [E2 ubiquitin-conjugating enzyme]-L-cysteine + [acceptor protein]-N(6)-ubiquitinyl-L-lysine.</text>
        <dbReference type="EC" id="2.3.2.31"/>
    </reaction>
</comment>
<protein>
    <recommendedName>
        <fullName evidence="2">RBR-type E3 ubiquitin transferase</fullName>
        <ecNumber evidence="2">2.3.2.31</ecNumber>
    </recommendedName>
</protein>
<dbReference type="GO" id="GO:0061630">
    <property type="term" value="F:ubiquitin protein ligase activity"/>
    <property type="evidence" value="ECO:0007669"/>
    <property type="project" value="UniProtKB-EC"/>
</dbReference>
<keyword evidence="10" id="KW-1133">Transmembrane helix</keyword>
<keyword evidence="7" id="KW-0833">Ubl conjugation pathway</keyword>
<keyword evidence="3" id="KW-0808">Transferase</keyword>
<dbReference type="Gene3D" id="1.20.120.1750">
    <property type="match status" value="1"/>
</dbReference>
<dbReference type="PANTHER" id="PTHR11685">
    <property type="entry name" value="RBR FAMILY RING FINGER AND IBR DOMAIN-CONTAINING"/>
    <property type="match status" value="1"/>
</dbReference>
<evidence type="ECO:0000256" key="7">
    <source>
        <dbReference type="ARBA" id="ARBA00022786"/>
    </source>
</evidence>
<dbReference type="Pfam" id="PF01485">
    <property type="entry name" value="IBR"/>
    <property type="match status" value="1"/>
</dbReference>
<feature type="transmembrane region" description="Helical" evidence="10">
    <location>
        <begin position="314"/>
        <end position="343"/>
    </location>
</feature>
<evidence type="ECO:0000256" key="9">
    <source>
        <dbReference type="PROSITE-ProRule" id="PRU00175"/>
    </source>
</evidence>
<evidence type="ECO:0000256" key="5">
    <source>
        <dbReference type="ARBA" id="ARBA00022737"/>
    </source>
</evidence>
<proteinExistence type="predicted"/>
<evidence type="ECO:0000313" key="13">
    <source>
        <dbReference type="EMBL" id="NDJ92080.1"/>
    </source>
</evidence>
<dbReference type="GO" id="GO:0008270">
    <property type="term" value="F:zinc ion binding"/>
    <property type="evidence" value="ECO:0007669"/>
    <property type="project" value="UniProtKB-KW"/>
</dbReference>
<feature type="domain" description="RING-type" evidence="11">
    <location>
        <begin position="74"/>
        <end position="123"/>
    </location>
</feature>
<evidence type="ECO:0000256" key="10">
    <source>
        <dbReference type="SAM" id="Phobius"/>
    </source>
</evidence>
<keyword evidence="6 9" id="KW-0863">Zinc-finger</keyword>
<dbReference type="InterPro" id="IPR031127">
    <property type="entry name" value="E3_UB_ligase_RBR"/>
</dbReference>
<evidence type="ECO:0000259" key="12">
    <source>
        <dbReference type="PROSITE" id="PS51873"/>
    </source>
</evidence>
<evidence type="ECO:0000256" key="8">
    <source>
        <dbReference type="ARBA" id="ARBA00022833"/>
    </source>
</evidence>
<reference evidence="13" key="1">
    <citation type="submission" date="2018-11" db="EMBL/GenBank/DDBJ databases">
        <title>Henneguya salminicola genome and transcriptome.</title>
        <authorList>
            <person name="Yahalomi D."/>
            <person name="Atkinson S.D."/>
            <person name="Neuhof M."/>
            <person name="Chang E.S."/>
            <person name="Philippe H."/>
            <person name="Cartwright P."/>
            <person name="Bartholomew J.L."/>
            <person name="Huchon D."/>
        </authorList>
    </citation>
    <scope>NUCLEOTIDE SEQUENCE</scope>
    <source>
        <strain evidence="13">Hz1</strain>
        <tissue evidence="13">Whole</tissue>
    </source>
</reference>
<keyword evidence="5" id="KW-0677">Repeat</keyword>
<accession>A0A6B2FV51</accession>
<keyword evidence="10" id="KW-0472">Membrane</keyword>
<evidence type="ECO:0000256" key="3">
    <source>
        <dbReference type="ARBA" id="ARBA00022679"/>
    </source>
</evidence>
<name>A0A6B2FV51_HENSL</name>
<evidence type="ECO:0000256" key="6">
    <source>
        <dbReference type="ARBA" id="ARBA00022771"/>
    </source>
</evidence>
<dbReference type="SMART" id="SM00647">
    <property type="entry name" value="IBR"/>
    <property type="match status" value="2"/>
</dbReference>
<evidence type="ECO:0000256" key="4">
    <source>
        <dbReference type="ARBA" id="ARBA00022723"/>
    </source>
</evidence>
<dbReference type="PROSITE" id="PS51873">
    <property type="entry name" value="TRIAD"/>
    <property type="match status" value="1"/>
</dbReference>
<keyword evidence="8" id="KW-0862">Zinc</keyword>
<dbReference type="InterPro" id="IPR013083">
    <property type="entry name" value="Znf_RING/FYVE/PHD"/>
</dbReference>
<dbReference type="Gene3D" id="2.20.25.20">
    <property type="match status" value="1"/>
</dbReference>
<evidence type="ECO:0000256" key="2">
    <source>
        <dbReference type="ARBA" id="ARBA00012251"/>
    </source>
</evidence>
<feature type="domain" description="RING-type" evidence="12">
    <location>
        <begin position="70"/>
        <end position="304"/>
    </location>
</feature>
<dbReference type="GO" id="GO:0016567">
    <property type="term" value="P:protein ubiquitination"/>
    <property type="evidence" value="ECO:0007669"/>
    <property type="project" value="InterPro"/>
</dbReference>